<sequence>MFKHEHDDYLATMRVLQHYWDDNRHKGRLLPAGSASSAGIACVNLPDDLRKSDCPTYYSCMNLRLL</sequence>
<dbReference type="AlphaFoldDB" id="A0A2I5HMZ4"/>
<organism evidence="1 3">
    <name type="scientific">Salmonella diarizonae</name>
    <dbReference type="NCBI Taxonomy" id="59204"/>
    <lineage>
        <taxon>Bacteria</taxon>
        <taxon>Pseudomonadati</taxon>
        <taxon>Pseudomonadota</taxon>
        <taxon>Gammaproteobacteria</taxon>
        <taxon>Enterobacterales</taxon>
        <taxon>Enterobacteriaceae</taxon>
        <taxon>Salmonella</taxon>
    </lineage>
</organism>
<dbReference type="EMBL" id="AAIBIC010000009">
    <property type="protein sequence ID" value="ECC3914161.1"/>
    <property type="molecule type" value="Genomic_DNA"/>
</dbReference>
<dbReference type="Proteomes" id="UP000230639">
    <property type="component" value="Chromosome"/>
</dbReference>
<protein>
    <submittedName>
        <fullName evidence="1">Uncharacterized protein</fullName>
    </submittedName>
</protein>
<evidence type="ECO:0000313" key="2">
    <source>
        <dbReference type="EMBL" id="ECC3914161.1"/>
    </source>
</evidence>
<evidence type="ECO:0000313" key="1">
    <source>
        <dbReference type="EMBL" id="ATW56882.1"/>
    </source>
</evidence>
<proteinExistence type="predicted"/>
<gene>
    <name evidence="1" type="ORF">CNQ75_21570</name>
    <name evidence="2" type="ORF">CTQ69_09015</name>
</gene>
<reference evidence="2" key="2">
    <citation type="submission" date="2018-08" db="EMBL/GenBank/DDBJ databases">
        <authorList>
            <person name="Ashton P.M."/>
            <person name="Dallman T."/>
            <person name="Nair S."/>
            <person name="De Pinna E."/>
            <person name="Peters T."/>
            <person name="Grant K."/>
        </authorList>
    </citation>
    <scope>NUCLEOTIDE SEQUENCE [LARGE SCALE GENOMIC DNA]</scope>
    <source>
        <strain evidence="2">294779</strain>
    </source>
</reference>
<name>A0A2I5HMZ4_SALDZ</name>
<dbReference type="EMBL" id="CP023345">
    <property type="protein sequence ID" value="ATW56882.1"/>
    <property type="molecule type" value="Genomic_DNA"/>
</dbReference>
<evidence type="ECO:0000313" key="3">
    <source>
        <dbReference type="Proteomes" id="UP000230639"/>
    </source>
</evidence>
<reference evidence="1 3" key="1">
    <citation type="submission" date="2017-09" db="EMBL/GenBank/DDBJ databases">
        <title>Complete genome of Salmonella enterica subsp. diarizonae isolated from stool of a patient with bacterial enteropathy.</title>
        <authorList>
            <person name="Zhou J."/>
            <person name="Chen Q."/>
            <person name="Guo L."/>
            <person name="Fan J."/>
        </authorList>
    </citation>
    <scope>NUCLEOTIDE SEQUENCE [LARGE SCALE GENOMIC DNA]</scope>
    <source>
        <strain evidence="1 3">HZS154</strain>
    </source>
</reference>
<dbReference type="Proteomes" id="UP000839735">
    <property type="component" value="Unassembled WGS sequence"/>
</dbReference>
<accession>A0A2I5HMZ4</accession>